<dbReference type="InterPro" id="IPR007197">
    <property type="entry name" value="rSAM"/>
</dbReference>
<dbReference type="InterPro" id="IPR023984">
    <property type="entry name" value="rSAM_ocin_1"/>
</dbReference>
<dbReference type="SFLD" id="SFLDS00029">
    <property type="entry name" value="Radical_SAM"/>
    <property type="match status" value="1"/>
</dbReference>
<dbReference type="InterPro" id="IPR051198">
    <property type="entry name" value="BchE-like"/>
</dbReference>
<evidence type="ECO:0000256" key="4">
    <source>
        <dbReference type="ARBA" id="ARBA00023004"/>
    </source>
</evidence>
<sequence length="692" mass="77995">MIERVLDELLAKAMPREETDVFLVRMPFPSLEYPSMALGLLKAAIADRPLDCQVVYADLFFAELIGLPAYRMLNIGDRYDMLGEWVFAGAAFPGFEPDNSRHVEHFATAFCRKFTADPAADLIAEIVDELHLLRQAATGFVQALARFIVAKRPRLVGCSSTFEQQVASIALLRAIRARDPSIVTLLGGANCEAEMGLATVRTFPWIDYVFSGEADLAFPHFCDLLVAEGAAIPTESLPFGMLNRELAERIAAQQEGGEQVPVPRAILREMDRSPVPDYADYFEQMAAMSYHDRITTGMLLETSRGCWWGEKKPCTFCGLAGCGMTYRSKSPARALSDFDRVTSSYRKRRFALTDSVLDMGYFHTVLPELESRGAPYSIFCEVKANLSRARMRQLHAAGIRWCQPGIEGLHDAMLRLMNKGTGTLINVQFLKYACEFGIYPIWHLLVCFPGEDDAWHLETAAWLPLIFHLQPVQGIKPIRYDRFSAYQRHPERYGIDIVPFDCYRSIYPEDDETIGQLAYYFQDADPTRQFQFGEIDRPGVQALLQREREWGAAHLIGDLKPILAMTDRGDEIAILDTRPCAPQRRCTLTGAQARVYRLCEPAIRMERLIERLGEGDGPVLGETEVRSIVADLVERKLLLMIADEMLALAVEGPLPDTEHRRQFPSGDAPLPTLVGLRAERRRRSWGVIQRLD</sequence>
<keyword evidence="3" id="KW-0479">Metal-binding</keyword>
<dbReference type="RefSeq" id="WP_386026298.1">
    <property type="nucleotide sequence ID" value="NZ_JBHUHX010000021.1"/>
</dbReference>
<keyword evidence="2" id="KW-0949">S-adenosyl-L-methionine</keyword>
<evidence type="ECO:0000256" key="3">
    <source>
        <dbReference type="ARBA" id="ARBA00022723"/>
    </source>
</evidence>
<dbReference type="SUPFAM" id="SSF102114">
    <property type="entry name" value="Radical SAM enzymes"/>
    <property type="match status" value="1"/>
</dbReference>
<dbReference type="EMBL" id="JBHUHX010000021">
    <property type="protein sequence ID" value="MFD2112205.1"/>
    <property type="molecule type" value="Genomic_DNA"/>
</dbReference>
<dbReference type="Proteomes" id="UP001597337">
    <property type="component" value="Unassembled WGS sequence"/>
</dbReference>
<evidence type="ECO:0000256" key="1">
    <source>
        <dbReference type="ARBA" id="ARBA00001966"/>
    </source>
</evidence>
<comment type="cofactor">
    <cofactor evidence="1">
        <name>[4Fe-4S] cluster</name>
        <dbReference type="ChEBI" id="CHEBI:49883"/>
    </cofactor>
</comment>
<evidence type="ECO:0000256" key="2">
    <source>
        <dbReference type="ARBA" id="ARBA00022691"/>
    </source>
</evidence>
<dbReference type="SFLD" id="SFLDF00324">
    <property type="entry name" value="bacteriocin_maturation"/>
    <property type="match status" value="1"/>
</dbReference>
<gene>
    <name evidence="7" type="ORF">ACFSJC_10180</name>
</gene>
<dbReference type="SFLD" id="SFLDG01082">
    <property type="entry name" value="B12-binding_domain_containing"/>
    <property type="match status" value="1"/>
</dbReference>
<dbReference type="Gene3D" id="3.40.50.280">
    <property type="entry name" value="Cobalamin-binding domain"/>
    <property type="match status" value="1"/>
</dbReference>
<dbReference type="SMART" id="SM00729">
    <property type="entry name" value="Elp3"/>
    <property type="match status" value="1"/>
</dbReference>
<evidence type="ECO:0000313" key="7">
    <source>
        <dbReference type="EMBL" id="MFD2112205.1"/>
    </source>
</evidence>
<accession>A0ABW4Y8Z2</accession>
<evidence type="ECO:0000313" key="8">
    <source>
        <dbReference type="Proteomes" id="UP001597337"/>
    </source>
</evidence>
<organism evidence="7 8">
    <name type="scientific">Thiorhodococcus fuscus</name>
    <dbReference type="NCBI Taxonomy" id="527200"/>
    <lineage>
        <taxon>Bacteria</taxon>
        <taxon>Pseudomonadati</taxon>
        <taxon>Pseudomonadota</taxon>
        <taxon>Gammaproteobacteria</taxon>
        <taxon>Chromatiales</taxon>
        <taxon>Chromatiaceae</taxon>
        <taxon>Thiorhodococcus</taxon>
    </lineage>
</organism>
<dbReference type="PANTHER" id="PTHR43409:SF7">
    <property type="entry name" value="BLL1977 PROTEIN"/>
    <property type="match status" value="1"/>
</dbReference>
<keyword evidence="4" id="KW-0408">Iron</keyword>
<proteinExistence type="predicted"/>
<keyword evidence="8" id="KW-1185">Reference proteome</keyword>
<keyword evidence="5" id="KW-0411">Iron-sulfur</keyword>
<evidence type="ECO:0000259" key="6">
    <source>
        <dbReference type="SMART" id="SM00729"/>
    </source>
</evidence>
<dbReference type="Pfam" id="PF04055">
    <property type="entry name" value="Radical_SAM"/>
    <property type="match status" value="1"/>
</dbReference>
<feature type="domain" description="Elp3/MiaA/NifB-like radical SAM core" evidence="6">
    <location>
        <begin position="296"/>
        <end position="509"/>
    </location>
</feature>
<comment type="caution">
    <text evidence="7">The sequence shown here is derived from an EMBL/GenBank/DDBJ whole genome shotgun (WGS) entry which is preliminary data.</text>
</comment>
<name>A0ABW4Y8Z2_9GAMM</name>
<protein>
    <submittedName>
        <fullName evidence="7">RiPP maturation radical SAM C-methyltransferase</fullName>
    </submittedName>
</protein>
<dbReference type="InterPro" id="IPR058240">
    <property type="entry name" value="rSAM_sf"/>
</dbReference>
<evidence type="ECO:0000256" key="5">
    <source>
        <dbReference type="ARBA" id="ARBA00023014"/>
    </source>
</evidence>
<dbReference type="InterPro" id="IPR006638">
    <property type="entry name" value="Elp3/MiaA/NifB-like_rSAM"/>
</dbReference>
<dbReference type="PANTHER" id="PTHR43409">
    <property type="entry name" value="ANAEROBIC MAGNESIUM-PROTOPORPHYRIN IX MONOMETHYL ESTER CYCLASE-RELATED"/>
    <property type="match status" value="1"/>
</dbReference>
<dbReference type="NCBIfam" id="TIGR03975">
    <property type="entry name" value="rSAM_ocin_1"/>
    <property type="match status" value="1"/>
</dbReference>
<reference evidence="8" key="1">
    <citation type="journal article" date="2019" name="Int. J. Syst. Evol. Microbiol.">
        <title>The Global Catalogue of Microorganisms (GCM) 10K type strain sequencing project: providing services to taxonomists for standard genome sequencing and annotation.</title>
        <authorList>
            <consortium name="The Broad Institute Genomics Platform"/>
            <consortium name="The Broad Institute Genome Sequencing Center for Infectious Disease"/>
            <person name="Wu L."/>
            <person name="Ma J."/>
        </authorList>
    </citation>
    <scope>NUCLEOTIDE SEQUENCE [LARGE SCALE GENOMIC DNA]</scope>
    <source>
        <strain evidence="8">KACC 12597</strain>
    </source>
</reference>